<dbReference type="EMBL" id="JABFDY010000006">
    <property type="protein sequence ID" value="KAF7706171.1"/>
    <property type="molecule type" value="Genomic_DNA"/>
</dbReference>
<evidence type="ECO:0000256" key="12">
    <source>
        <dbReference type="ARBA" id="ARBA00023273"/>
    </source>
</evidence>
<feature type="region of interest" description="Disordered" evidence="17">
    <location>
        <begin position="319"/>
        <end position="360"/>
    </location>
</feature>
<evidence type="ECO:0000256" key="3">
    <source>
        <dbReference type="ARBA" id="ARBA00022553"/>
    </source>
</evidence>
<name>A0A8T0BG82_SILME</name>
<evidence type="ECO:0000313" key="20">
    <source>
        <dbReference type="Proteomes" id="UP000606274"/>
    </source>
</evidence>
<feature type="region of interest" description="Disordered" evidence="17">
    <location>
        <begin position="129"/>
        <end position="148"/>
    </location>
</feature>
<feature type="compositionally biased region" description="Basic and acidic residues" evidence="17">
    <location>
        <begin position="129"/>
        <end position="141"/>
    </location>
</feature>
<dbReference type="GO" id="GO:0048731">
    <property type="term" value="P:system development"/>
    <property type="evidence" value="ECO:0007669"/>
    <property type="project" value="UniProtKB-ARBA"/>
</dbReference>
<dbReference type="InterPro" id="IPR036961">
    <property type="entry name" value="Kinesin_motor_dom_sf"/>
</dbReference>
<evidence type="ECO:0000256" key="15">
    <source>
        <dbReference type="ARBA" id="ARBA00067606"/>
    </source>
</evidence>
<evidence type="ECO:0000256" key="6">
    <source>
        <dbReference type="ARBA" id="ARBA00022840"/>
    </source>
</evidence>
<evidence type="ECO:0000256" key="16">
    <source>
        <dbReference type="PROSITE-ProRule" id="PRU00283"/>
    </source>
</evidence>
<dbReference type="GO" id="GO:0003777">
    <property type="term" value="F:microtubule motor activity"/>
    <property type="evidence" value="ECO:0007669"/>
    <property type="project" value="InterPro"/>
</dbReference>
<comment type="subcellular location">
    <subcellularLocation>
        <location evidence="1">Cytoplasm</location>
        <location evidence="1">Cytoskeleton</location>
        <location evidence="1">Flagellum axoneme</location>
    </subcellularLocation>
</comment>
<evidence type="ECO:0000256" key="10">
    <source>
        <dbReference type="ARBA" id="ARBA00023175"/>
    </source>
</evidence>
<accession>A0A8T0BG82</accession>
<dbReference type="PRINTS" id="PR00380">
    <property type="entry name" value="KINESINHEAVY"/>
</dbReference>
<dbReference type="InterPro" id="IPR027417">
    <property type="entry name" value="P-loop_NTPase"/>
</dbReference>
<feature type="compositionally biased region" description="Basic and acidic residues" evidence="17">
    <location>
        <begin position="694"/>
        <end position="706"/>
    </location>
</feature>
<keyword evidence="2" id="KW-0963">Cytoplasm</keyword>
<dbReference type="InterPro" id="IPR027640">
    <property type="entry name" value="Kinesin-like_fam"/>
</dbReference>
<keyword evidence="9" id="KW-0969">Cilium</keyword>
<evidence type="ECO:0000256" key="8">
    <source>
        <dbReference type="ARBA" id="ARBA00023054"/>
    </source>
</evidence>
<evidence type="ECO:0000256" key="17">
    <source>
        <dbReference type="SAM" id="MobiDB-lite"/>
    </source>
</evidence>
<protein>
    <recommendedName>
        <fullName evidence="15">Kinesin-like protein KIF9</fullName>
    </recommendedName>
</protein>
<feature type="compositionally biased region" description="Polar residues" evidence="17">
    <location>
        <begin position="1329"/>
        <end position="1338"/>
    </location>
</feature>
<feature type="compositionally biased region" description="Basic and acidic residues" evidence="17">
    <location>
        <begin position="717"/>
        <end position="736"/>
    </location>
</feature>
<keyword evidence="4" id="KW-0493">Microtubule</keyword>
<evidence type="ECO:0000256" key="2">
    <source>
        <dbReference type="ARBA" id="ARBA00022490"/>
    </source>
</evidence>
<keyword evidence="3" id="KW-0597">Phosphoprotein</keyword>
<dbReference type="FunFam" id="3.40.850.10:FF:000040">
    <property type="entry name" value="Kinesin-like protein"/>
    <property type="match status" value="1"/>
</dbReference>
<evidence type="ECO:0000256" key="13">
    <source>
        <dbReference type="ARBA" id="ARBA00059553"/>
    </source>
</evidence>
<dbReference type="PROSITE" id="PS50067">
    <property type="entry name" value="KINESIN_MOTOR_2"/>
    <property type="match status" value="1"/>
</dbReference>
<dbReference type="SMART" id="SM00129">
    <property type="entry name" value="KISc"/>
    <property type="match status" value="1"/>
</dbReference>
<dbReference type="GO" id="GO:0007018">
    <property type="term" value="P:microtubule-based movement"/>
    <property type="evidence" value="ECO:0007669"/>
    <property type="project" value="InterPro"/>
</dbReference>
<keyword evidence="8" id="KW-0175">Coiled coil</keyword>
<evidence type="ECO:0000256" key="9">
    <source>
        <dbReference type="ARBA" id="ARBA00023069"/>
    </source>
</evidence>
<dbReference type="Pfam" id="PF23735">
    <property type="entry name" value="KIF9"/>
    <property type="match status" value="1"/>
</dbReference>
<evidence type="ECO:0000256" key="1">
    <source>
        <dbReference type="ARBA" id="ARBA00004611"/>
    </source>
</evidence>
<dbReference type="SUPFAM" id="SSF52540">
    <property type="entry name" value="P-loop containing nucleoside triphosphate hydrolases"/>
    <property type="match status" value="1"/>
</dbReference>
<feature type="compositionally biased region" description="Basic and acidic residues" evidence="17">
    <location>
        <begin position="746"/>
        <end position="760"/>
    </location>
</feature>
<evidence type="ECO:0000256" key="14">
    <source>
        <dbReference type="ARBA" id="ARBA00063408"/>
    </source>
</evidence>
<dbReference type="GO" id="GO:0008017">
    <property type="term" value="F:microtubule binding"/>
    <property type="evidence" value="ECO:0007669"/>
    <property type="project" value="InterPro"/>
</dbReference>
<proteinExistence type="inferred from homology"/>
<comment type="function">
    <text evidence="13">Essential for normal male fertility and for progressive motility of spermatozoa.</text>
</comment>
<feature type="compositionally biased region" description="Basic and acidic residues" evidence="17">
    <location>
        <begin position="619"/>
        <end position="641"/>
    </location>
</feature>
<dbReference type="GO" id="GO:0005524">
    <property type="term" value="F:ATP binding"/>
    <property type="evidence" value="ECO:0007669"/>
    <property type="project" value="UniProtKB-UniRule"/>
</dbReference>
<gene>
    <name evidence="19" type="ORF">HF521_019425</name>
</gene>
<evidence type="ECO:0000256" key="5">
    <source>
        <dbReference type="ARBA" id="ARBA00022741"/>
    </source>
</evidence>
<comment type="subunit">
    <text evidence="14">Interacts with HYDIN.</text>
</comment>
<feature type="domain" description="Kinesin motor" evidence="18">
    <location>
        <begin position="835"/>
        <end position="1171"/>
    </location>
</feature>
<organism evidence="19 20">
    <name type="scientific">Silurus meridionalis</name>
    <name type="common">Southern catfish</name>
    <name type="synonym">Silurus soldatovi meridionalis</name>
    <dbReference type="NCBI Taxonomy" id="175797"/>
    <lineage>
        <taxon>Eukaryota</taxon>
        <taxon>Metazoa</taxon>
        <taxon>Chordata</taxon>
        <taxon>Craniata</taxon>
        <taxon>Vertebrata</taxon>
        <taxon>Euteleostomi</taxon>
        <taxon>Actinopterygii</taxon>
        <taxon>Neopterygii</taxon>
        <taxon>Teleostei</taxon>
        <taxon>Ostariophysi</taxon>
        <taxon>Siluriformes</taxon>
        <taxon>Siluridae</taxon>
        <taxon>Silurus</taxon>
    </lineage>
</organism>
<dbReference type="PANTHER" id="PTHR47968">
    <property type="entry name" value="CENTROMERE PROTEIN E"/>
    <property type="match status" value="1"/>
</dbReference>
<feature type="region of interest" description="Disordered" evidence="17">
    <location>
        <begin position="619"/>
        <end position="643"/>
    </location>
</feature>
<keyword evidence="6 16" id="KW-0067">ATP-binding</keyword>
<feature type="compositionally biased region" description="Acidic residues" evidence="17">
    <location>
        <begin position="786"/>
        <end position="802"/>
    </location>
</feature>
<feature type="binding site" evidence="16">
    <location>
        <begin position="922"/>
        <end position="929"/>
    </location>
    <ligand>
        <name>ATP</name>
        <dbReference type="ChEBI" id="CHEBI:30616"/>
    </ligand>
</feature>
<keyword evidence="20" id="KW-1185">Reference proteome</keyword>
<dbReference type="Pfam" id="PF00225">
    <property type="entry name" value="Kinesin"/>
    <property type="match status" value="1"/>
</dbReference>
<dbReference type="PROSITE" id="PS00411">
    <property type="entry name" value="KINESIN_MOTOR_1"/>
    <property type="match status" value="1"/>
</dbReference>
<dbReference type="Proteomes" id="UP000606274">
    <property type="component" value="Unassembled WGS sequence"/>
</dbReference>
<keyword evidence="7" id="KW-0282">Flagellum</keyword>
<dbReference type="PANTHER" id="PTHR47968:SF62">
    <property type="entry name" value="KINESIN FAMILY MEMBER 5A"/>
    <property type="match status" value="1"/>
</dbReference>
<dbReference type="Gene3D" id="3.40.850.10">
    <property type="entry name" value="Kinesin motor domain"/>
    <property type="match status" value="1"/>
</dbReference>
<evidence type="ECO:0000256" key="7">
    <source>
        <dbReference type="ARBA" id="ARBA00022846"/>
    </source>
</evidence>
<dbReference type="InterPro" id="IPR001752">
    <property type="entry name" value="Kinesin_motor_dom"/>
</dbReference>
<keyword evidence="5 16" id="KW-0547">Nucleotide-binding</keyword>
<comment type="similarity">
    <text evidence="16">Belongs to the TRAFAC class myosin-kinesin ATPase superfamily. Kinesin family.</text>
</comment>
<sequence>MILSAISTTGHPHHDRKEREIVTCKEMADLQNVSNELQNLLEKDRELVKVQEKNEEMARKIRQLEQDREEIRDLIKMEAEEDQKFNEETQKSMNELRLRREEQDRAHLACLEEFMRQAMGLERNEAMKNEETDSAQKHAETELPETEESWKELYSSLVQKLQEKDDKVERMKEENEEIFKRIQKLEMEEEERQEGLREIELNHALEQIQRDMIAMKQEQEEKDSAHLAFVQQVMPQLESMQQDMAHINEEKEQYKLMVQEVKNLNAELLEQNAVLQASLKHFEEREVEAERLRHILQKDREDLDKEKCELEKEKESCMKMRDNMEKENERLEKDKSRLERDKDRLEKEKESLDTDKGNLKNEREILETRIEGMRNEQECFMKESEILKKEQEDLKEKKESVKNEMESLEKEKEELEKEEYLVLGDEWEKVKKEWENLNNDKANLKKTRETLDRDEEKWKEEKECFKKEVDSFEQEKEKYKKKRETWEKENAKWKNKRELWEKEKDDLENERESLEKDKKIWMKESAYLKTYKASLKNGMESFRKCRAGLMNEKDGLMKEKAILRQEKETFEKEKETFERKKERFEEEKEKWEEDKEHMKKMTKWLKTYRVGLVTEQEILEKEKQSSKKEKETLQGSEKDSLETESLQALTFKSKSMNSVDFDSSSMEGYIFNSRSLERFNFEGECSENINCPGERSEERDSHRESSESVNCSGESVESVHFDGESSEKLNCPRESLESVNGSGKSLKKECKNWEKKRDMDETQSGEVTDQLELQEKNIESQLSADSTEEQTETECLGENEETREEKSKQKKRKKKSLLKNLKQRNRKGVMSGHNEVMVYVRTRPTTRFAQELIECLPDKQTVNIRQKKISRKGVLNNQVSSWSFRLNGVLHNVSQEDMYEQVADSVVLGALEGYNGTIMCFGQTGAGKTFTMTGATENYKQRGIIPRAIQKVFCEIGNRVEHTFSVHLSFLEIYNETLMDLLAVVKGGQAKQCETLTVVEEPEGGVSVKGLSLHSVHKEEEALNLLFEGEMNKIIGEHALNKNSSRSHCIFTLYIEARSRTLSNATFVTSKLNLVDLAGSERLSKTGSEGQVQKEALYINKSLSFLEQAILALADRRREHVPFRQSKLTHALKDSLGGNCNTVLVANIFAEESQINETLSTLRFAARMKCVCTQPTINKRIDPALQAQSLQKEIELLKQELSFQNTLANRTAITYEDVSEAQKAVIKSEVQRYLAGTLDEIPIASIRKIQAVFAQFKKAFREQEQQFEELKSQKCIVGENTQSLLSTFDAKEVEGENMLSVHATSQRQPVSPGRSKVKKANESSRKHGQNSTGPEENLSMVQSQAEVFIPPNVESAKDDAQKRCDSPPSKQEAFELYKAEKGSEINSILKENKSVLKERLEQQKKLTAIINFFKRDIDRMSTELQLCKKQRQGQGQLISPDGEPVLDEAEVKLLLHLREAKDQYRKNYEELLSTKAEVQYCRHLVDQCRVRLFTEFESWYNESFLLPDEVLSILKDGGPIRPGLVPVDKALALVEDEQEESEPTRILADSATSFYNAYNRTIQRRALHGSVSRRSSMGPQD</sequence>
<keyword evidence="12" id="KW-0966">Cell projection</keyword>
<evidence type="ECO:0000256" key="11">
    <source>
        <dbReference type="ARBA" id="ARBA00023212"/>
    </source>
</evidence>
<evidence type="ECO:0000313" key="19">
    <source>
        <dbReference type="EMBL" id="KAF7706171.1"/>
    </source>
</evidence>
<feature type="region of interest" description="Disordered" evidence="17">
    <location>
        <begin position="1300"/>
        <end position="1338"/>
    </location>
</feature>
<dbReference type="InterPro" id="IPR019821">
    <property type="entry name" value="Kinesin_motor_CS"/>
</dbReference>
<keyword evidence="11" id="KW-0206">Cytoskeleton</keyword>
<evidence type="ECO:0000256" key="4">
    <source>
        <dbReference type="ARBA" id="ARBA00022701"/>
    </source>
</evidence>
<keyword evidence="10 16" id="KW-0505">Motor protein</keyword>
<reference evidence="19" key="1">
    <citation type="submission" date="2020-08" db="EMBL/GenBank/DDBJ databases">
        <title>Chromosome-level assembly of Southern catfish (Silurus meridionalis) provides insights into visual adaptation to the nocturnal and benthic lifestyles.</title>
        <authorList>
            <person name="Zhang Y."/>
            <person name="Wang D."/>
            <person name="Peng Z."/>
        </authorList>
    </citation>
    <scope>NUCLEOTIDE SEQUENCE</scope>
    <source>
        <strain evidence="19">SWU-2019-XX</strain>
        <tissue evidence="19">Muscle</tissue>
    </source>
</reference>
<feature type="compositionally biased region" description="Basic residues" evidence="17">
    <location>
        <begin position="808"/>
        <end position="827"/>
    </location>
</feature>
<dbReference type="GO" id="GO:0005874">
    <property type="term" value="C:microtubule"/>
    <property type="evidence" value="ECO:0007669"/>
    <property type="project" value="UniProtKB-KW"/>
</dbReference>
<evidence type="ECO:0000259" key="18">
    <source>
        <dbReference type="PROSITE" id="PS50067"/>
    </source>
</evidence>
<comment type="caution">
    <text evidence="19">The sequence shown here is derived from an EMBL/GenBank/DDBJ whole genome shotgun (WGS) entry which is preliminary data.</text>
</comment>
<dbReference type="InterPro" id="IPR056524">
    <property type="entry name" value="KIF6/9_C"/>
</dbReference>
<feature type="region of interest" description="Disordered" evidence="17">
    <location>
        <begin position="685"/>
        <end position="827"/>
    </location>
</feature>